<dbReference type="OrthoDB" id="9763774at2"/>
<feature type="domain" description="PPM-type phosphatase" evidence="1">
    <location>
        <begin position="3"/>
        <end position="217"/>
    </location>
</feature>
<dbReference type="Gene3D" id="3.60.40.10">
    <property type="entry name" value="PPM-type phosphatase domain"/>
    <property type="match status" value="1"/>
</dbReference>
<reference evidence="2 3" key="1">
    <citation type="submission" date="2015-07" db="EMBL/GenBank/DDBJ databases">
        <title>Whole genome sequence of Herpetosiphon geysericola DSM 7119.</title>
        <authorList>
            <person name="Hemp J."/>
            <person name="Ward L.M."/>
            <person name="Pace L.A."/>
            <person name="Fischer W.W."/>
        </authorList>
    </citation>
    <scope>NUCLEOTIDE SEQUENCE [LARGE SCALE GENOMIC DNA]</scope>
    <source>
        <strain evidence="2 3">DSM 7119</strain>
    </source>
</reference>
<dbReference type="PANTHER" id="PTHR35801:SF1">
    <property type="entry name" value="PHOSPHOSERINE PHOSPHATASE RSBX"/>
    <property type="match status" value="1"/>
</dbReference>
<comment type="caution">
    <text evidence="2">The sequence shown here is derived from an EMBL/GenBank/DDBJ whole genome shotgun (WGS) entry which is preliminary data.</text>
</comment>
<proteinExistence type="predicted"/>
<dbReference type="SMART" id="SM00331">
    <property type="entry name" value="PP2C_SIG"/>
    <property type="match status" value="1"/>
</dbReference>
<gene>
    <name evidence="2" type="ORF">SE18_08735</name>
</gene>
<dbReference type="PANTHER" id="PTHR35801">
    <property type="entry name" value="PHOSPHOSERINE PHOSPHATASE RSBX"/>
    <property type="match status" value="1"/>
</dbReference>
<dbReference type="PATRIC" id="fig|70996.4.peg.4298"/>
<dbReference type="EMBL" id="LGKP01000015">
    <property type="protein sequence ID" value="KPL88767.1"/>
    <property type="molecule type" value="Genomic_DNA"/>
</dbReference>
<accession>A0A0P6XWC5</accession>
<evidence type="ECO:0000313" key="2">
    <source>
        <dbReference type="EMBL" id="KPL88767.1"/>
    </source>
</evidence>
<evidence type="ECO:0000259" key="1">
    <source>
        <dbReference type="SMART" id="SM00331"/>
    </source>
</evidence>
<dbReference type="InterPro" id="IPR036457">
    <property type="entry name" value="PPM-type-like_dom_sf"/>
</dbReference>
<name>A0A0P6XWC5_9CHLR</name>
<dbReference type="InterPro" id="IPR001932">
    <property type="entry name" value="PPM-type_phosphatase-like_dom"/>
</dbReference>
<dbReference type="STRING" id="70996.SE18_08735"/>
<organism evidence="2 3">
    <name type="scientific">Herpetosiphon geysericola</name>
    <dbReference type="NCBI Taxonomy" id="70996"/>
    <lineage>
        <taxon>Bacteria</taxon>
        <taxon>Bacillati</taxon>
        <taxon>Chloroflexota</taxon>
        <taxon>Chloroflexia</taxon>
        <taxon>Herpetosiphonales</taxon>
        <taxon>Herpetosiphonaceae</taxon>
        <taxon>Herpetosiphon</taxon>
    </lineage>
</organism>
<evidence type="ECO:0000313" key="3">
    <source>
        <dbReference type="Proteomes" id="UP000050277"/>
    </source>
</evidence>
<sequence length="238" mass="26224">MLELQVGVAKVGKYATPESGDTLEMIERPHGGFSFVLADGQGSGRGAKTLSNLVTTRAISMLKDGARDGAVARAVHDYLYAYRHGQVSATLNILSVDLSARSVLVSRNNPCPFYVIDEQGMTTYNEPSTPIGLYSMTKPVITKISLRPYVYVVVFTDGILHAGRRYNESIELENYLGNFNVRQGRTAQEVTDDVLGRAVELDQNRPNDDMSVIVMAALPMESENKVRRMTVCFPVERA</sequence>
<dbReference type="AlphaFoldDB" id="A0A0P6XWC5"/>
<dbReference type="Pfam" id="PF07228">
    <property type="entry name" value="SpoIIE"/>
    <property type="match status" value="1"/>
</dbReference>
<keyword evidence="3" id="KW-1185">Reference proteome</keyword>
<dbReference type="InterPro" id="IPR039248">
    <property type="entry name" value="Ptase_RsbX"/>
</dbReference>
<dbReference type="SUPFAM" id="SSF81606">
    <property type="entry name" value="PP2C-like"/>
    <property type="match status" value="1"/>
</dbReference>
<protein>
    <submittedName>
        <fullName evidence="2">Stage II sporulation protein E</fullName>
    </submittedName>
</protein>
<dbReference type="Proteomes" id="UP000050277">
    <property type="component" value="Unassembled WGS sequence"/>
</dbReference>
<dbReference type="RefSeq" id="WP_054534060.1">
    <property type="nucleotide sequence ID" value="NZ_LGKP01000015.1"/>
</dbReference>